<evidence type="ECO:0000313" key="1">
    <source>
        <dbReference type="EMBL" id="SIS72232.1"/>
    </source>
</evidence>
<proteinExistence type="predicted"/>
<dbReference type="RefSeq" id="WP_027380872.1">
    <property type="nucleotide sequence ID" value="NZ_FTOV01000002.1"/>
</dbReference>
<protein>
    <submittedName>
        <fullName evidence="1">Uncharacterized protein</fullName>
    </submittedName>
</protein>
<dbReference type="EMBL" id="FTOV01000002">
    <property type="protein sequence ID" value="SIS72232.1"/>
    <property type="molecule type" value="Genomic_DNA"/>
</dbReference>
<dbReference type="STRING" id="373672.SAMN05421785_102182"/>
<reference evidence="1 2" key="1">
    <citation type="submission" date="2017-01" db="EMBL/GenBank/DDBJ databases">
        <authorList>
            <person name="Mah S.A."/>
            <person name="Swanson W.J."/>
            <person name="Moy G.W."/>
            <person name="Vacquier V.D."/>
        </authorList>
    </citation>
    <scope>NUCLEOTIDE SEQUENCE [LARGE SCALE GENOMIC DNA]</scope>
    <source>
        <strain evidence="1 2">DSM 18014</strain>
    </source>
</reference>
<dbReference type="AlphaFoldDB" id="A0A1N7LEG8"/>
<gene>
    <name evidence="1" type="ORF">SAMN05421785_102182</name>
</gene>
<name>A0A1N7LEG8_9FLAO</name>
<dbReference type="Proteomes" id="UP000185781">
    <property type="component" value="Unassembled WGS sequence"/>
</dbReference>
<organism evidence="1 2">
    <name type="scientific">Chryseobacterium gambrini</name>
    <dbReference type="NCBI Taxonomy" id="373672"/>
    <lineage>
        <taxon>Bacteria</taxon>
        <taxon>Pseudomonadati</taxon>
        <taxon>Bacteroidota</taxon>
        <taxon>Flavobacteriia</taxon>
        <taxon>Flavobacteriales</taxon>
        <taxon>Weeksellaceae</taxon>
        <taxon>Chryseobacterium group</taxon>
        <taxon>Chryseobacterium</taxon>
    </lineage>
</organism>
<sequence length="95" mass="11014">MSFSSASKIPDKIRSERLLIEADPIANAQANQFDKHMQVLSKIWYAYVEPDKEYTNCPICLNNILQSFRALKPKLIELERDYQTLKSLNENPDNP</sequence>
<dbReference type="OrthoDB" id="1265262at2"/>
<evidence type="ECO:0000313" key="2">
    <source>
        <dbReference type="Proteomes" id="UP000185781"/>
    </source>
</evidence>
<accession>A0A1N7LEG8</accession>